<evidence type="ECO:0008006" key="4">
    <source>
        <dbReference type="Google" id="ProtNLM"/>
    </source>
</evidence>
<proteinExistence type="predicted"/>
<dbReference type="EMBL" id="JBEVCJ010000024">
    <property type="protein sequence ID" value="MET1256602.1"/>
    <property type="molecule type" value="Genomic_DNA"/>
</dbReference>
<evidence type="ECO:0000256" key="1">
    <source>
        <dbReference type="SAM" id="Phobius"/>
    </source>
</evidence>
<evidence type="ECO:0000313" key="2">
    <source>
        <dbReference type="EMBL" id="MET1256602.1"/>
    </source>
</evidence>
<reference evidence="2 3" key="1">
    <citation type="submission" date="2024-06" db="EMBL/GenBank/DDBJ databases">
        <authorList>
            <person name="Li F."/>
        </authorList>
    </citation>
    <scope>NUCLEOTIDE SEQUENCE [LARGE SCALE GENOMIC DNA]</scope>
    <source>
        <strain evidence="2 3">GXAS 311</strain>
    </source>
</reference>
<protein>
    <recommendedName>
        <fullName evidence="4">Cation/multidrug efflux pump</fullName>
    </recommendedName>
</protein>
<accession>A0ABV2BXE0</accession>
<dbReference type="RefSeq" id="WP_353897186.1">
    <property type="nucleotide sequence ID" value="NZ_JBEVCJ010000024.1"/>
</dbReference>
<evidence type="ECO:0000313" key="3">
    <source>
        <dbReference type="Proteomes" id="UP001548189"/>
    </source>
</evidence>
<name>A0ABV2BXE0_9GAMM</name>
<organism evidence="2 3">
    <name type="scientific">Aliikangiella maris</name>
    <dbReference type="NCBI Taxonomy" id="3162458"/>
    <lineage>
        <taxon>Bacteria</taxon>
        <taxon>Pseudomonadati</taxon>
        <taxon>Pseudomonadota</taxon>
        <taxon>Gammaproteobacteria</taxon>
        <taxon>Oceanospirillales</taxon>
        <taxon>Pleioneaceae</taxon>
        <taxon>Aliikangiella</taxon>
    </lineage>
</organism>
<sequence length="215" mass="24255">MTFIEFIEPFIIVAILAGLLSLYSLLALILSLRKLKLFAFCRQLTVLFMLLMITGSITLFMLGTQGYQALTQEELVANIEVTPTSEQTYYARLLFLDGTQQVYLLNGDELLVDAYILKWKPWANILGLHTAYRLERVSGRYQDIQQEQNKPRTVFALNSHAGGGLAEWRKNYQSLSFLVDVEHGSASFVSAQQAQQYQLLVSSSGLIIRPVKAVL</sequence>
<dbReference type="Proteomes" id="UP001548189">
    <property type="component" value="Unassembled WGS sequence"/>
</dbReference>
<keyword evidence="1" id="KW-0472">Membrane</keyword>
<gene>
    <name evidence="2" type="ORF">ABVT43_15790</name>
</gene>
<keyword evidence="1" id="KW-0812">Transmembrane</keyword>
<feature type="transmembrane region" description="Helical" evidence="1">
    <location>
        <begin position="6"/>
        <end position="32"/>
    </location>
</feature>
<keyword evidence="3" id="KW-1185">Reference proteome</keyword>
<comment type="caution">
    <text evidence="2">The sequence shown here is derived from an EMBL/GenBank/DDBJ whole genome shotgun (WGS) entry which is preliminary data.</text>
</comment>
<feature type="transmembrane region" description="Helical" evidence="1">
    <location>
        <begin position="44"/>
        <end position="63"/>
    </location>
</feature>
<keyword evidence="1" id="KW-1133">Transmembrane helix</keyword>